<protein>
    <submittedName>
        <fullName evidence="4">Uncharacterized protein (DUF305 family)</fullName>
    </submittedName>
</protein>
<dbReference type="RefSeq" id="WP_184808626.1">
    <property type="nucleotide sequence ID" value="NZ_JACHJQ010000001.1"/>
</dbReference>
<organism evidence="4 5">
    <name type="scientific">Actinophytocola algeriensis</name>
    <dbReference type="NCBI Taxonomy" id="1768010"/>
    <lineage>
        <taxon>Bacteria</taxon>
        <taxon>Bacillati</taxon>
        <taxon>Actinomycetota</taxon>
        <taxon>Actinomycetes</taxon>
        <taxon>Pseudonocardiales</taxon>
        <taxon>Pseudonocardiaceae</taxon>
    </lineage>
</organism>
<dbReference type="InterPro" id="IPR005183">
    <property type="entry name" value="DUF305_CopM-like"/>
</dbReference>
<comment type="caution">
    <text evidence="4">The sequence shown here is derived from an EMBL/GenBank/DDBJ whole genome shotgun (WGS) entry which is preliminary data.</text>
</comment>
<evidence type="ECO:0000256" key="2">
    <source>
        <dbReference type="SAM" id="SignalP"/>
    </source>
</evidence>
<evidence type="ECO:0000256" key="1">
    <source>
        <dbReference type="SAM" id="MobiDB-lite"/>
    </source>
</evidence>
<feature type="domain" description="DUF305" evidence="3">
    <location>
        <begin position="56"/>
        <end position="190"/>
    </location>
</feature>
<feature type="region of interest" description="Disordered" evidence="1">
    <location>
        <begin position="24"/>
        <end position="44"/>
    </location>
</feature>
<dbReference type="Gene3D" id="1.20.1260.10">
    <property type="match status" value="1"/>
</dbReference>
<reference evidence="4 5" key="1">
    <citation type="submission" date="2020-08" db="EMBL/GenBank/DDBJ databases">
        <title>Genomic Encyclopedia of Type Strains, Phase III (KMG-III): the genomes of soil and plant-associated and newly described type strains.</title>
        <authorList>
            <person name="Whitman W."/>
        </authorList>
    </citation>
    <scope>NUCLEOTIDE SEQUENCE [LARGE SCALE GENOMIC DNA]</scope>
    <source>
        <strain evidence="4 5">CECT 8960</strain>
    </source>
</reference>
<name>A0A7W7VBU9_9PSEU</name>
<dbReference type="PROSITE" id="PS51257">
    <property type="entry name" value="PROKAR_LIPOPROTEIN"/>
    <property type="match status" value="1"/>
</dbReference>
<dbReference type="AlphaFoldDB" id="A0A7W7VBU9"/>
<feature type="compositionally biased region" description="Low complexity" evidence="1">
    <location>
        <begin position="33"/>
        <end position="44"/>
    </location>
</feature>
<dbReference type="PANTHER" id="PTHR36933">
    <property type="entry name" value="SLL0788 PROTEIN"/>
    <property type="match status" value="1"/>
</dbReference>
<keyword evidence="2" id="KW-0732">Signal</keyword>
<evidence type="ECO:0000313" key="4">
    <source>
        <dbReference type="EMBL" id="MBB4904366.1"/>
    </source>
</evidence>
<accession>A0A7W7VBU9</accession>
<evidence type="ECO:0000313" key="5">
    <source>
        <dbReference type="Proteomes" id="UP000520767"/>
    </source>
</evidence>
<evidence type="ECO:0000259" key="3">
    <source>
        <dbReference type="Pfam" id="PF03713"/>
    </source>
</evidence>
<dbReference type="EMBL" id="JACHJQ010000001">
    <property type="protein sequence ID" value="MBB4904366.1"/>
    <property type="molecule type" value="Genomic_DNA"/>
</dbReference>
<sequence length="193" mass="19552">MKLVLVVLLVAALSACGLQGPAPAPNPAPPPGAQAVASNRAAGGDADGDLDATARAFVELVIATDHQAVKLLDLGVAHATSPGLRALAGELAATRRAELSELRGILDTAAIPYVDNHAGHDMPGMPTEAELLALSSAPDFDAEFTRLARAHLTESATVAKSGASSITHGEAKAVAEAMVRERSSALRSLDALG</sequence>
<dbReference type="Pfam" id="PF03713">
    <property type="entry name" value="DUF305"/>
    <property type="match status" value="1"/>
</dbReference>
<keyword evidence="5" id="KW-1185">Reference proteome</keyword>
<feature type="chain" id="PRO_5030535234" evidence="2">
    <location>
        <begin position="25"/>
        <end position="193"/>
    </location>
</feature>
<proteinExistence type="predicted"/>
<feature type="signal peptide" evidence="2">
    <location>
        <begin position="1"/>
        <end position="24"/>
    </location>
</feature>
<dbReference type="Proteomes" id="UP000520767">
    <property type="component" value="Unassembled WGS sequence"/>
</dbReference>
<dbReference type="PANTHER" id="PTHR36933:SF1">
    <property type="entry name" value="SLL0788 PROTEIN"/>
    <property type="match status" value="1"/>
</dbReference>
<gene>
    <name evidence="4" type="ORF">FHR82_000576</name>
</gene>
<dbReference type="InterPro" id="IPR012347">
    <property type="entry name" value="Ferritin-like"/>
</dbReference>